<dbReference type="PANTHER" id="PTHR30328:SF54">
    <property type="entry name" value="HTH-TYPE TRANSCRIPTIONAL REPRESSOR SCO4008"/>
    <property type="match status" value="1"/>
</dbReference>
<dbReference type="Gene3D" id="1.10.10.60">
    <property type="entry name" value="Homeodomain-like"/>
    <property type="match status" value="1"/>
</dbReference>
<dbReference type="RefSeq" id="WP_131838988.1">
    <property type="nucleotide sequence ID" value="NZ_SLWB01000005.1"/>
</dbReference>
<dbReference type="SUPFAM" id="SSF48498">
    <property type="entry name" value="Tetracyclin repressor-like, C-terminal domain"/>
    <property type="match status" value="1"/>
</dbReference>
<dbReference type="PANTHER" id="PTHR30328">
    <property type="entry name" value="TRANSCRIPTIONAL REPRESSOR"/>
    <property type="match status" value="1"/>
</dbReference>
<dbReference type="InterPro" id="IPR009057">
    <property type="entry name" value="Homeodomain-like_sf"/>
</dbReference>
<dbReference type="AlphaFoldDB" id="A0A4R2ENF1"/>
<feature type="domain" description="HTH tetR-type" evidence="3">
    <location>
        <begin position="10"/>
        <end position="70"/>
    </location>
</feature>
<protein>
    <submittedName>
        <fullName evidence="4">AcrR family transcriptional regulator</fullName>
    </submittedName>
</protein>
<gene>
    <name evidence="4" type="ORF">CLV25_105178</name>
</gene>
<comment type="caution">
    <text evidence="4">The sequence shown here is derived from an EMBL/GenBank/DDBJ whole genome shotgun (WGS) entry which is preliminary data.</text>
</comment>
<dbReference type="OrthoDB" id="9789566at2"/>
<evidence type="ECO:0000256" key="1">
    <source>
        <dbReference type="ARBA" id="ARBA00023125"/>
    </source>
</evidence>
<dbReference type="Pfam" id="PF00440">
    <property type="entry name" value="TetR_N"/>
    <property type="match status" value="1"/>
</dbReference>
<evidence type="ECO:0000259" key="3">
    <source>
        <dbReference type="PROSITE" id="PS50977"/>
    </source>
</evidence>
<dbReference type="Proteomes" id="UP000294830">
    <property type="component" value="Unassembled WGS sequence"/>
</dbReference>
<dbReference type="InterPro" id="IPR036271">
    <property type="entry name" value="Tet_transcr_reg_TetR-rel_C_sf"/>
</dbReference>
<sequence length="199" mass="23022">MKEDAVAIKDDQREVIIRAATEMFAQYGYKKATLESIGQSIGKVKSYVYYYFKNKEDLFEAVIDREVEQLRSKFQQILTSDMPASKKLEEYTKRRMSLIFQLANYFSLISNGVLINPSLTDKLRRKYDEKEVEHIKEILTQGVEAGEFRIKDVDLASLGFFTVLKGLEIPLFTSNESQTNINHRIDDLLSIIFNGIRSK</sequence>
<name>A0A4R2ENF1_9BACT</name>
<dbReference type="InterPro" id="IPR001647">
    <property type="entry name" value="HTH_TetR"/>
</dbReference>
<dbReference type="GO" id="GO:0003677">
    <property type="term" value="F:DNA binding"/>
    <property type="evidence" value="ECO:0007669"/>
    <property type="project" value="UniProtKB-UniRule"/>
</dbReference>
<feature type="DNA-binding region" description="H-T-H motif" evidence="2">
    <location>
        <begin position="33"/>
        <end position="52"/>
    </location>
</feature>
<dbReference type="Gene3D" id="1.10.357.10">
    <property type="entry name" value="Tetracycline Repressor, domain 2"/>
    <property type="match status" value="1"/>
</dbReference>
<evidence type="ECO:0000256" key="2">
    <source>
        <dbReference type="PROSITE-ProRule" id="PRU00335"/>
    </source>
</evidence>
<evidence type="ECO:0000313" key="4">
    <source>
        <dbReference type="EMBL" id="TCN68976.1"/>
    </source>
</evidence>
<keyword evidence="1 2" id="KW-0238">DNA-binding</keyword>
<evidence type="ECO:0000313" key="5">
    <source>
        <dbReference type="Proteomes" id="UP000294830"/>
    </source>
</evidence>
<dbReference type="InterPro" id="IPR050109">
    <property type="entry name" value="HTH-type_TetR-like_transc_reg"/>
</dbReference>
<reference evidence="4 5" key="1">
    <citation type="submission" date="2019-03" db="EMBL/GenBank/DDBJ databases">
        <title>Genomic Encyclopedia of Archaeal and Bacterial Type Strains, Phase II (KMG-II): from individual species to whole genera.</title>
        <authorList>
            <person name="Goeker M."/>
        </authorList>
    </citation>
    <scope>NUCLEOTIDE SEQUENCE [LARGE SCALE GENOMIC DNA]</scope>
    <source>
        <strain evidence="4 5">RL-C</strain>
    </source>
</reference>
<dbReference type="PROSITE" id="PS50977">
    <property type="entry name" value="HTH_TETR_2"/>
    <property type="match status" value="1"/>
</dbReference>
<organism evidence="4 5">
    <name type="scientific">Acetobacteroides hydrogenigenes</name>
    <dbReference type="NCBI Taxonomy" id="979970"/>
    <lineage>
        <taxon>Bacteria</taxon>
        <taxon>Pseudomonadati</taxon>
        <taxon>Bacteroidota</taxon>
        <taxon>Bacteroidia</taxon>
        <taxon>Bacteroidales</taxon>
        <taxon>Rikenellaceae</taxon>
        <taxon>Acetobacteroides</taxon>
    </lineage>
</organism>
<proteinExistence type="predicted"/>
<accession>A0A4R2ENF1</accession>
<dbReference type="PRINTS" id="PR00455">
    <property type="entry name" value="HTHTETR"/>
</dbReference>
<dbReference type="EMBL" id="SLWB01000005">
    <property type="protein sequence ID" value="TCN68976.1"/>
    <property type="molecule type" value="Genomic_DNA"/>
</dbReference>
<keyword evidence="5" id="KW-1185">Reference proteome</keyword>
<dbReference type="SUPFAM" id="SSF46689">
    <property type="entry name" value="Homeodomain-like"/>
    <property type="match status" value="1"/>
</dbReference>